<proteinExistence type="predicted"/>
<dbReference type="HOGENOM" id="CLU_2719787_0_0_10"/>
<evidence type="ECO:0000313" key="2">
    <source>
        <dbReference type="EMBL" id="EAR16112.1"/>
    </source>
</evidence>
<dbReference type="KEGG" id="rbi:RB2501_04420"/>
<dbReference type="AlphaFoldDB" id="A4CGQ4"/>
<organism evidence="2 3">
    <name type="scientific">Robiginitalea biformata (strain ATCC BAA-864 / DSM 15991 / KCTC 12146 / HTCC2501)</name>
    <dbReference type="NCBI Taxonomy" id="313596"/>
    <lineage>
        <taxon>Bacteria</taxon>
        <taxon>Pseudomonadati</taxon>
        <taxon>Bacteroidota</taxon>
        <taxon>Flavobacteriia</taxon>
        <taxon>Flavobacteriales</taxon>
        <taxon>Flavobacteriaceae</taxon>
        <taxon>Robiginitalea</taxon>
    </lineage>
</organism>
<accession>A4CGQ4</accession>
<keyword evidence="3" id="KW-1185">Reference proteome</keyword>
<sequence>MIIEGVKVYYNTGKLFKTFQMLFKGIVIFNNILNYLSFFTFQIIFKLGKKVLKWFLIYRWFTFFKLFFEKFF</sequence>
<reference evidence="2 3" key="1">
    <citation type="journal article" date="2009" name="J. Bacteriol.">
        <title>Complete genome sequence of Robiginitalea biformata HTCC2501.</title>
        <authorList>
            <person name="Oh H.M."/>
            <person name="Giovannoni S.J."/>
            <person name="Lee K."/>
            <person name="Ferriera S."/>
            <person name="Johnson J."/>
            <person name="Cho J.C."/>
        </authorList>
    </citation>
    <scope>NUCLEOTIDE SEQUENCE [LARGE SCALE GENOMIC DNA]</scope>
    <source>
        <strain evidence="3">ATCC BAA-864 / HTCC2501 / KCTC 12146</strain>
    </source>
</reference>
<evidence type="ECO:0000313" key="3">
    <source>
        <dbReference type="Proteomes" id="UP000009049"/>
    </source>
</evidence>
<dbReference type="EMBL" id="CP001712">
    <property type="protein sequence ID" value="EAR16112.1"/>
    <property type="molecule type" value="Genomic_DNA"/>
</dbReference>
<keyword evidence="1" id="KW-1133">Transmembrane helix</keyword>
<name>A4CGQ4_ROBBH</name>
<protein>
    <submittedName>
        <fullName evidence="2">Uncharacterized protein</fullName>
    </submittedName>
</protein>
<evidence type="ECO:0000256" key="1">
    <source>
        <dbReference type="SAM" id="Phobius"/>
    </source>
</evidence>
<feature type="transmembrane region" description="Helical" evidence="1">
    <location>
        <begin position="21"/>
        <end position="45"/>
    </location>
</feature>
<gene>
    <name evidence="2" type="ordered locus">RB2501_04420</name>
</gene>
<keyword evidence="1" id="KW-0812">Transmembrane</keyword>
<keyword evidence="1" id="KW-0472">Membrane</keyword>
<dbReference type="Proteomes" id="UP000009049">
    <property type="component" value="Chromosome"/>
</dbReference>